<dbReference type="InterPro" id="IPR015931">
    <property type="entry name" value="Acnase/IPM_dHydase_lsu_aba_1/3"/>
</dbReference>
<dbReference type="AlphaFoldDB" id="A0AAU9N5L9"/>
<dbReference type="SUPFAM" id="SSF53732">
    <property type="entry name" value="Aconitase iron-sulfur domain"/>
    <property type="match status" value="1"/>
</dbReference>
<comment type="caution">
    <text evidence="2">The sequence shown here is derived from an EMBL/GenBank/DDBJ whole genome shotgun (WGS) entry which is preliminary data.</text>
</comment>
<proteinExistence type="predicted"/>
<gene>
    <name evidence="2" type="ORF">LVIROSA_LOCUS18325</name>
</gene>
<name>A0AAU9N5L9_9ASTR</name>
<sequence length="244" mass="27727">MDLEFQCNDERFSSRKWGSHDFDNMHVVPPGSTIVRQMNLEYLGRVVFNTDGMIGGLRVVGIEAKATMFGQPMAWFCPVLLASSCLKSCKTVSQLLIWCEGFGATMGFFPVDHVALQYLKLTVRSDETEIPNNPTPYFLSPVNYTHLAFHFLPLSPTFRPYQVNIVFSYSSSTDTSCISFDHRPYHLPSSSNNFPSIIYRITEHFLLTTQPAAHSDRDKQFPCCTNRVSLIRFKTTFVLQAPTQ</sequence>
<evidence type="ECO:0000256" key="1">
    <source>
        <dbReference type="ARBA" id="ARBA00023004"/>
    </source>
</evidence>
<keyword evidence="1" id="KW-0408">Iron</keyword>
<dbReference type="InterPro" id="IPR036008">
    <property type="entry name" value="Aconitase_4Fe-4S_dom"/>
</dbReference>
<protein>
    <submittedName>
        <fullName evidence="2">Uncharacterized protein</fullName>
    </submittedName>
</protein>
<dbReference type="Proteomes" id="UP001157418">
    <property type="component" value="Unassembled WGS sequence"/>
</dbReference>
<keyword evidence="3" id="KW-1185">Reference proteome</keyword>
<reference evidence="2 3" key="1">
    <citation type="submission" date="2022-01" db="EMBL/GenBank/DDBJ databases">
        <authorList>
            <person name="Xiong W."/>
            <person name="Schranz E."/>
        </authorList>
    </citation>
    <scope>NUCLEOTIDE SEQUENCE [LARGE SCALE GENOMIC DNA]</scope>
</reference>
<dbReference type="EMBL" id="CAKMRJ010003334">
    <property type="protein sequence ID" value="CAH1431614.1"/>
    <property type="molecule type" value="Genomic_DNA"/>
</dbReference>
<dbReference type="InterPro" id="IPR006249">
    <property type="entry name" value="Aconitase/IRP2"/>
</dbReference>
<dbReference type="Gene3D" id="3.30.499.10">
    <property type="entry name" value="Aconitase, domain 3"/>
    <property type="match status" value="1"/>
</dbReference>
<evidence type="ECO:0000313" key="2">
    <source>
        <dbReference type="EMBL" id="CAH1431614.1"/>
    </source>
</evidence>
<dbReference type="PANTHER" id="PTHR11670">
    <property type="entry name" value="ACONITASE/IRON-RESPONSIVE ELEMENT FAMILY MEMBER"/>
    <property type="match status" value="1"/>
</dbReference>
<evidence type="ECO:0000313" key="3">
    <source>
        <dbReference type="Proteomes" id="UP001157418"/>
    </source>
</evidence>
<accession>A0AAU9N5L9</accession>
<organism evidence="2 3">
    <name type="scientific">Lactuca virosa</name>
    <dbReference type="NCBI Taxonomy" id="75947"/>
    <lineage>
        <taxon>Eukaryota</taxon>
        <taxon>Viridiplantae</taxon>
        <taxon>Streptophyta</taxon>
        <taxon>Embryophyta</taxon>
        <taxon>Tracheophyta</taxon>
        <taxon>Spermatophyta</taxon>
        <taxon>Magnoliopsida</taxon>
        <taxon>eudicotyledons</taxon>
        <taxon>Gunneridae</taxon>
        <taxon>Pentapetalae</taxon>
        <taxon>asterids</taxon>
        <taxon>campanulids</taxon>
        <taxon>Asterales</taxon>
        <taxon>Asteraceae</taxon>
        <taxon>Cichorioideae</taxon>
        <taxon>Cichorieae</taxon>
        <taxon>Lactucinae</taxon>
        <taxon>Lactuca</taxon>
    </lineage>
</organism>